<feature type="transmembrane region" description="Helical" evidence="1">
    <location>
        <begin position="311"/>
        <end position="327"/>
    </location>
</feature>
<dbReference type="EMBL" id="CP110226">
    <property type="protein sequence ID" value="UZD23957.1"/>
    <property type="molecule type" value="Genomic_DNA"/>
</dbReference>
<protein>
    <recommendedName>
        <fullName evidence="4">Glycosyltransferase RgtA/B/C/D-like domain-containing protein</fullName>
    </recommendedName>
</protein>
<evidence type="ECO:0000256" key="1">
    <source>
        <dbReference type="SAM" id="Phobius"/>
    </source>
</evidence>
<gene>
    <name evidence="2" type="ORF">OM944_05550</name>
</gene>
<feature type="transmembrane region" description="Helical" evidence="1">
    <location>
        <begin position="120"/>
        <end position="150"/>
    </location>
</feature>
<keyword evidence="1" id="KW-0472">Membrane</keyword>
<dbReference type="Proteomes" id="UP001163156">
    <property type="component" value="Chromosome"/>
</dbReference>
<evidence type="ECO:0000313" key="3">
    <source>
        <dbReference type="Proteomes" id="UP001163156"/>
    </source>
</evidence>
<keyword evidence="1" id="KW-0812">Transmembrane</keyword>
<sequence length="530" mass="61919">MNLAAKWSRNIGAGLGSFQGAVFIFLILFYTLFPWRFQVNDDVIMMWLVSGAYTGNLENYIVFIHPILSLMLTWFYGFIETVPWYSIGTFSALYYGFFLLEWQLRNQGFGLTRKYLLRTLLLATLIHLAAFPQFTLVSGFLSLASLTFIFNPNWSGEPNSNILGWIGACLAMAIRLEAFTLVLAGFSLFHLSSRRIDRSVFFKMGLVVFILLGFYFSKLIYEKNSDFTDYLTFNKARHEVIDHPVFYELSVEDALIGDDKWYYFSQWFFQESEITIEDLNGKKVQLDQAYWSWDSFRKSILRYFSVQKHELFKGFLSFAYLFLVLKYSGHRRKLFLPLLVWGLFFLFTNHIFHFRGRVVFIFSLILLVPIWNLGLKAIPKKMCYALSTVICLFTLIHVGNVLLEASRRKQILKEFHELEKSVFPNEMFFTEGFPLEYFSKDYDIVQPTPFLINGWVSRSPFQQNAMERLGFSSYRNAENFAILQVKEDRSYSFSAYLEHLGHHLEPTDSISTEHLILIKYQSTSASESLP</sequence>
<feature type="transmembrane region" description="Helical" evidence="1">
    <location>
        <begin position="162"/>
        <end position="189"/>
    </location>
</feature>
<feature type="transmembrane region" description="Helical" evidence="1">
    <location>
        <begin position="201"/>
        <end position="221"/>
    </location>
</feature>
<evidence type="ECO:0008006" key="4">
    <source>
        <dbReference type="Google" id="ProtNLM"/>
    </source>
</evidence>
<feature type="transmembrane region" description="Helical" evidence="1">
    <location>
        <begin position="358"/>
        <end position="375"/>
    </location>
</feature>
<organism evidence="2 3">
    <name type="scientific">Algoriphagus halophytocola</name>
    <dbReference type="NCBI Taxonomy" id="2991499"/>
    <lineage>
        <taxon>Bacteria</taxon>
        <taxon>Pseudomonadati</taxon>
        <taxon>Bacteroidota</taxon>
        <taxon>Cytophagia</taxon>
        <taxon>Cytophagales</taxon>
        <taxon>Cyclobacteriaceae</taxon>
        <taxon>Algoriphagus</taxon>
    </lineage>
</organism>
<feature type="transmembrane region" description="Helical" evidence="1">
    <location>
        <begin position="20"/>
        <end position="37"/>
    </location>
</feature>
<dbReference type="RefSeq" id="WP_264810668.1">
    <property type="nucleotide sequence ID" value="NZ_CP110226.1"/>
</dbReference>
<reference evidence="2" key="1">
    <citation type="submission" date="2022-10" db="EMBL/GenBank/DDBJ databases">
        <title>Algoriphagus sp. a novel bacteria isolate from halophytes salicornia europaea.</title>
        <authorList>
            <person name="Peng Y."/>
            <person name="Jiang L."/>
            <person name="Lee J."/>
        </authorList>
    </citation>
    <scope>NUCLEOTIDE SEQUENCE</scope>
    <source>
        <strain evidence="2">TR-M5</strain>
    </source>
</reference>
<name>A0ABY6MJJ6_9BACT</name>
<proteinExistence type="predicted"/>
<feature type="transmembrane region" description="Helical" evidence="1">
    <location>
        <begin position="382"/>
        <end position="403"/>
    </location>
</feature>
<feature type="transmembrane region" description="Helical" evidence="1">
    <location>
        <begin position="82"/>
        <end position="100"/>
    </location>
</feature>
<accession>A0ABY6MJJ6</accession>
<evidence type="ECO:0000313" key="2">
    <source>
        <dbReference type="EMBL" id="UZD23957.1"/>
    </source>
</evidence>
<keyword evidence="1" id="KW-1133">Transmembrane helix</keyword>
<feature type="transmembrane region" description="Helical" evidence="1">
    <location>
        <begin position="334"/>
        <end position="352"/>
    </location>
</feature>
<feature type="transmembrane region" description="Helical" evidence="1">
    <location>
        <begin position="57"/>
        <end position="76"/>
    </location>
</feature>
<keyword evidence="3" id="KW-1185">Reference proteome</keyword>